<dbReference type="AlphaFoldDB" id="A0A2S9J6N5"/>
<gene>
    <name evidence="2" type="ORF">C5745_04410</name>
</gene>
<evidence type="ECO:0000259" key="1">
    <source>
        <dbReference type="Pfam" id="PF13521"/>
    </source>
</evidence>
<dbReference type="OrthoDB" id="5638848at2"/>
<dbReference type="InterPro" id="IPR027417">
    <property type="entry name" value="P-loop_NTPase"/>
</dbReference>
<proteinExistence type="predicted"/>
<dbReference type="RefSeq" id="WP_105715773.1">
    <property type="nucleotide sequence ID" value="NZ_PVBQ01000003.1"/>
</dbReference>
<dbReference type="Gene3D" id="3.40.50.300">
    <property type="entry name" value="P-loop containing nucleotide triphosphate hydrolases"/>
    <property type="match status" value="1"/>
</dbReference>
<reference evidence="2 3" key="1">
    <citation type="submission" date="2018-02" db="EMBL/GenBank/DDBJ databases">
        <title>The draft genome of Sphingobacterium sp. 5JN-11.</title>
        <authorList>
            <person name="Liu L."/>
            <person name="Li L."/>
            <person name="Liang L."/>
            <person name="Zhang X."/>
            <person name="Wang T."/>
        </authorList>
    </citation>
    <scope>NUCLEOTIDE SEQUENCE [LARGE SCALE GENOMIC DNA]</scope>
    <source>
        <strain evidence="2 3">5JN-11</strain>
    </source>
</reference>
<keyword evidence="3" id="KW-1185">Reference proteome</keyword>
<protein>
    <submittedName>
        <fullName evidence="2">ATPase</fullName>
    </submittedName>
</protein>
<comment type="caution">
    <text evidence="2">The sequence shown here is derived from an EMBL/GenBank/DDBJ whole genome shotgun (WGS) entry which is preliminary data.</text>
</comment>
<dbReference type="EMBL" id="PVBQ01000003">
    <property type="protein sequence ID" value="PRD48453.1"/>
    <property type="molecule type" value="Genomic_DNA"/>
</dbReference>
<dbReference type="InterPro" id="IPR038727">
    <property type="entry name" value="NadR/Ttd14_AAA_dom"/>
</dbReference>
<dbReference type="Pfam" id="PF13521">
    <property type="entry name" value="AAA_28"/>
    <property type="match status" value="1"/>
</dbReference>
<accession>A0A2S9J6N5</accession>
<evidence type="ECO:0000313" key="2">
    <source>
        <dbReference type="EMBL" id="PRD48453.1"/>
    </source>
</evidence>
<evidence type="ECO:0000313" key="3">
    <source>
        <dbReference type="Proteomes" id="UP000239711"/>
    </source>
</evidence>
<name>A0A2S9J6N5_9SPHI</name>
<feature type="domain" description="NadR/Ttd14 AAA" evidence="1">
    <location>
        <begin position="7"/>
        <end position="173"/>
    </location>
</feature>
<sequence>MIKNNFYIISGGPGVGKTTLINALRRIGFTTVEEEARRIIKDQLATGGDGVPWKNKTLYAQLMFDASVSAYEEIKKSVDFREPVYFDRGILDAVCYMHMENIPVSKETVDTVHKCVYNRNVFILPPWREIYETDSERKQSWKEALSTFDRMKETYLEYGYHVIEVPKVSVLERQRFIVEKTKIRSPRS</sequence>
<organism evidence="2 3">
    <name type="scientific">Sphingobacterium haloxyli</name>
    <dbReference type="NCBI Taxonomy" id="2100533"/>
    <lineage>
        <taxon>Bacteria</taxon>
        <taxon>Pseudomonadati</taxon>
        <taxon>Bacteroidota</taxon>
        <taxon>Sphingobacteriia</taxon>
        <taxon>Sphingobacteriales</taxon>
        <taxon>Sphingobacteriaceae</taxon>
        <taxon>Sphingobacterium</taxon>
    </lineage>
</organism>
<dbReference type="Proteomes" id="UP000239711">
    <property type="component" value="Unassembled WGS sequence"/>
</dbReference>
<dbReference type="SUPFAM" id="SSF52540">
    <property type="entry name" value="P-loop containing nucleoside triphosphate hydrolases"/>
    <property type="match status" value="1"/>
</dbReference>